<evidence type="ECO:0000313" key="1">
    <source>
        <dbReference type="EMBL" id="QJB69275.1"/>
    </source>
</evidence>
<gene>
    <name evidence="1" type="ORF">HF685_08275</name>
</gene>
<keyword evidence="2" id="KW-1185">Reference proteome</keyword>
<dbReference type="Proteomes" id="UP000501600">
    <property type="component" value="Chromosome"/>
</dbReference>
<dbReference type="AlphaFoldDB" id="A0A6H2DMU2"/>
<dbReference type="RefSeq" id="WP_168819212.1">
    <property type="nucleotide sequence ID" value="NZ_CP051217.1"/>
</dbReference>
<accession>A0A6H2DMU2</accession>
<dbReference type="EMBL" id="CP051217">
    <property type="protein sequence ID" value="QJB69275.1"/>
    <property type="molecule type" value="Genomic_DNA"/>
</dbReference>
<evidence type="ECO:0000313" key="2">
    <source>
        <dbReference type="Proteomes" id="UP000501600"/>
    </source>
</evidence>
<proteinExistence type="predicted"/>
<sequence>MSDALDCRATLAMTMQYTVVELYLHFKLAKIATRIAPFTVRDLGGQRRL</sequence>
<dbReference type="KEGG" id="phao:HF685_08275"/>
<reference evidence="1 2" key="1">
    <citation type="submission" date="2020-04" db="EMBL/GenBank/DDBJ databases">
        <title>Genome sequence for Sphingorhabdus sp. strain M1.</title>
        <authorList>
            <person name="Park S.-J."/>
        </authorList>
    </citation>
    <scope>NUCLEOTIDE SEQUENCE [LARGE SCALE GENOMIC DNA]</scope>
    <source>
        <strain evidence="1 2">JK6</strain>
    </source>
</reference>
<organism evidence="1 2">
    <name type="scientific">Parasphingorhabdus halotolerans</name>
    <dbReference type="NCBI Taxonomy" id="2725558"/>
    <lineage>
        <taxon>Bacteria</taxon>
        <taxon>Pseudomonadati</taxon>
        <taxon>Pseudomonadota</taxon>
        <taxon>Alphaproteobacteria</taxon>
        <taxon>Sphingomonadales</taxon>
        <taxon>Sphingomonadaceae</taxon>
        <taxon>Parasphingorhabdus</taxon>
    </lineage>
</organism>
<name>A0A6H2DMU2_9SPHN</name>
<protein>
    <submittedName>
        <fullName evidence="1">Uncharacterized protein</fullName>
    </submittedName>
</protein>